<organism evidence="1 2">
    <name type="scientific">Oceanisphaera sediminis</name>
    <dbReference type="NCBI Taxonomy" id="981381"/>
    <lineage>
        <taxon>Bacteria</taxon>
        <taxon>Pseudomonadati</taxon>
        <taxon>Pseudomonadota</taxon>
        <taxon>Gammaproteobacteria</taxon>
        <taxon>Aeromonadales</taxon>
        <taxon>Aeromonadaceae</taxon>
        <taxon>Oceanisphaera</taxon>
    </lineage>
</organism>
<keyword evidence="2" id="KW-1185">Reference proteome</keyword>
<evidence type="ECO:0000313" key="1">
    <source>
        <dbReference type="EMBL" id="GAA3721776.1"/>
    </source>
</evidence>
<protein>
    <submittedName>
        <fullName evidence="1">Uncharacterized protein</fullName>
    </submittedName>
</protein>
<dbReference type="Proteomes" id="UP001501479">
    <property type="component" value="Unassembled WGS sequence"/>
</dbReference>
<dbReference type="EMBL" id="BAABDS010000049">
    <property type="protein sequence ID" value="GAA3721776.1"/>
    <property type="molecule type" value="Genomic_DNA"/>
</dbReference>
<sequence>MTYINEMGDIIRGTINQLDGIYSSRDKPQEKYRNSNNIVLSMIQIIANKTNNLGYDMGLPELSEGSSLRELLSAGFELSELILKAAAISGDHYGDLLKLLNNRTRKSEITTMGKRLTENLGVADLSKNWHTLQAIEFEQPLNPFRGIKK</sequence>
<evidence type="ECO:0000313" key="2">
    <source>
        <dbReference type="Proteomes" id="UP001501479"/>
    </source>
</evidence>
<name>A0ABP7ERC1_9GAMM</name>
<accession>A0ABP7ERC1</accession>
<reference evidence="2" key="1">
    <citation type="journal article" date="2019" name="Int. J. Syst. Evol. Microbiol.">
        <title>The Global Catalogue of Microorganisms (GCM) 10K type strain sequencing project: providing services to taxonomists for standard genome sequencing and annotation.</title>
        <authorList>
            <consortium name="The Broad Institute Genomics Platform"/>
            <consortium name="The Broad Institute Genome Sequencing Center for Infectious Disease"/>
            <person name="Wu L."/>
            <person name="Ma J."/>
        </authorList>
    </citation>
    <scope>NUCLEOTIDE SEQUENCE [LARGE SCALE GENOMIC DNA]</scope>
    <source>
        <strain evidence="2">JCM 17329</strain>
    </source>
</reference>
<gene>
    <name evidence="1" type="ORF">GCM10022421_32950</name>
</gene>
<comment type="caution">
    <text evidence="1">The sequence shown here is derived from an EMBL/GenBank/DDBJ whole genome shotgun (WGS) entry which is preliminary data.</text>
</comment>
<proteinExistence type="predicted"/>